<dbReference type="Proteomes" id="UP001562065">
    <property type="component" value="Unassembled WGS sequence"/>
</dbReference>
<evidence type="ECO:0000313" key="2">
    <source>
        <dbReference type="Proteomes" id="UP001562065"/>
    </source>
</evidence>
<evidence type="ECO:0008006" key="3">
    <source>
        <dbReference type="Google" id="ProtNLM"/>
    </source>
</evidence>
<reference evidence="1 2" key="1">
    <citation type="submission" date="2024-07" db="EMBL/GenBank/DDBJ databases">
        <authorList>
            <person name="Ren Q."/>
        </authorList>
    </citation>
    <scope>NUCLEOTIDE SEQUENCE [LARGE SCALE GENOMIC DNA]</scope>
    <source>
        <strain evidence="1 2">REN37</strain>
    </source>
</reference>
<gene>
    <name evidence="1" type="ORF">AB5I84_07520</name>
</gene>
<dbReference type="RefSeq" id="WP_369455241.1">
    <property type="nucleotide sequence ID" value="NZ_JBGCUO010000001.1"/>
</dbReference>
<dbReference type="InterPro" id="IPR035901">
    <property type="entry name" value="GIY-YIG_endonuc_sf"/>
</dbReference>
<name>A0ABV4AJP1_9GAMM</name>
<keyword evidence="2" id="KW-1185">Reference proteome</keyword>
<dbReference type="Gene3D" id="3.40.1440.10">
    <property type="entry name" value="GIY-YIG endonuclease"/>
    <property type="match status" value="1"/>
</dbReference>
<dbReference type="EMBL" id="JBGCUO010000001">
    <property type="protein sequence ID" value="MEY1661996.1"/>
    <property type="molecule type" value="Genomic_DNA"/>
</dbReference>
<proteinExistence type="predicted"/>
<sequence length="116" mass="13721">MMRKGYFVYVLANIGSCRFFISVTTDLERCLQRARRRIQRPAQTFWVCHRLLLVELYPYAYQAYARERALQRLTDAQLLALISLHNPEWQDFARWYNATPISAVSSADDSARRYPL</sequence>
<comment type="caution">
    <text evidence="1">The sequence shown here is derived from an EMBL/GenBank/DDBJ whole genome shotgun (WGS) entry which is preliminary data.</text>
</comment>
<protein>
    <recommendedName>
        <fullName evidence="3">GIY-YIG nuclease family protein</fullName>
    </recommendedName>
</protein>
<evidence type="ECO:0000313" key="1">
    <source>
        <dbReference type="EMBL" id="MEY1661996.1"/>
    </source>
</evidence>
<organism evidence="1 2">
    <name type="scientific">Isoalcanivorax beigongshangi</name>
    <dbReference type="NCBI Taxonomy" id="3238810"/>
    <lineage>
        <taxon>Bacteria</taxon>
        <taxon>Pseudomonadati</taxon>
        <taxon>Pseudomonadota</taxon>
        <taxon>Gammaproteobacteria</taxon>
        <taxon>Oceanospirillales</taxon>
        <taxon>Alcanivoracaceae</taxon>
        <taxon>Isoalcanivorax</taxon>
    </lineage>
</organism>
<accession>A0ABV4AJP1</accession>